<feature type="region of interest" description="Disordered" evidence="1">
    <location>
        <begin position="68"/>
        <end position="101"/>
    </location>
</feature>
<protein>
    <recommendedName>
        <fullName evidence="3">LysM domain-containing protein</fullName>
    </recommendedName>
</protein>
<keyword evidence="2" id="KW-1133">Transmembrane helix</keyword>
<gene>
    <name evidence="4" type="ORF">SAMN06295964_0549</name>
</gene>
<dbReference type="EMBL" id="LT796768">
    <property type="protein sequence ID" value="SKB04375.1"/>
    <property type="molecule type" value="Genomic_DNA"/>
</dbReference>
<dbReference type="PROSITE" id="PS51782">
    <property type="entry name" value="LYSM"/>
    <property type="match status" value="1"/>
</dbReference>
<dbReference type="AlphaFoldDB" id="A0A1T4YSZ6"/>
<keyword evidence="2" id="KW-0472">Membrane</keyword>
<evidence type="ECO:0000313" key="4">
    <source>
        <dbReference type="EMBL" id="SKB04375.1"/>
    </source>
</evidence>
<feature type="compositionally biased region" description="Low complexity" evidence="1">
    <location>
        <begin position="79"/>
        <end position="96"/>
    </location>
</feature>
<sequence>MLDLSTSGPEEALRVVLTGVLALWAMWWGLGLLLALADRRLAARLAPPLLRALLVTGVVVSVQSPARATPGGVESLQGLALPDRPLTTAPAPATSAPEPPVHVVAPGDSLWSIVRGRSPGADDTSLGAAVDRWYRANRDVIGDDPDLIQPGQRLDPPGAP</sequence>
<accession>A0A1T4YSZ6</accession>
<dbReference type="STRING" id="1736691.SAMN06295964_0549"/>
<evidence type="ECO:0000259" key="3">
    <source>
        <dbReference type="PROSITE" id="PS51782"/>
    </source>
</evidence>
<evidence type="ECO:0000256" key="1">
    <source>
        <dbReference type="SAM" id="MobiDB-lite"/>
    </source>
</evidence>
<name>A0A1T4YSZ6_9ACTN</name>
<reference evidence="5" key="1">
    <citation type="submission" date="2017-02" db="EMBL/GenBank/DDBJ databases">
        <authorList>
            <person name="Varghese N."/>
            <person name="Submissions S."/>
        </authorList>
    </citation>
    <scope>NUCLEOTIDE SEQUENCE [LARGE SCALE GENOMIC DNA]</scope>
    <source>
        <strain evidence="5">9H-4</strain>
    </source>
</reference>
<feature type="domain" description="LysM" evidence="3">
    <location>
        <begin position="100"/>
        <end position="156"/>
    </location>
</feature>
<proteinExistence type="predicted"/>
<feature type="region of interest" description="Disordered" evidence="1">
    <location>
        <begin position="141"/>
        <end position="160"/>
    </location>
</feature>
<dbReference type="Gene3D" id="3.10.350.10">
    <property type="entry name" value="LysM domain"/>
    <property type="match status" value="1"/>
</dbReference>
<keyword evidence="5" id="KW-1185">Reference proteome</keyword>
<dbReference type="CDD" id="cd00118">
    <property type="entry name" value="LysM"/>
    <property type="match status" value="1"/>
</dbReference>
<organism evidence="4 5">
    <name type="scientific">Aeromicrobium choanae</name>
    <dbReference type="NCBI Taxonomy" id="1736691"/>
    <lineage>
        <taxon>Bacteria</taxon>
        <taxon>Bacillati</taxon>
        <taxon>Actinomycetota</taxon>
        <taxon>Actinomycetes</taxon>
        <taxon>Propionibacteriales</taxon>
        <taxon>Nocardioidaceae</taxon>
        <taxon>Aeromicrobium</taxon>
    </lineage>
</organism>
<evidence type="ECO:0000256" key="2">
    <source>
        <dbReference type="SAM" id="Phobius"/>
    </source>
</evidence>
<feature type="transmembrane region" description="Helical" evidence="2">
    <location>
        <begin position="12"/>
        <end position="37"/>
    </location>
</feature>
<dbReference type="Proteomes" id="UP000191040">
    <property type="component" value="Chromosome I"/>
</dbReference>
<dbReference type="InterPro" id="IPR018392">
    <property type="entry name" value="LysM"/>
</dbReference>
<dbReference type="RefSeq" id="WP_078698738.1">
    <property type="nucleotide sequence ID" value="NZ_LT796768.1"/>
</dbReference>
<keyword evidence="2" id="KW-0812">Transmembrane</keyword>
<dbReference type="InterPro" id="IPR036779">
    <property type="entry name" value="LysM_dom_sf"/>
</dbReference>
<dbReference type="OrthoDB" id="3210682at2"/>
<evidence type="ECO:0000313" key="5">
    <source>
        <dbReference type="Proteomes" id="UP000191040"/>
    </source>
</evidence>